<dbReference type="SUPFAM" id="SSF52833">
    <property type="entry name" value="Thioredoxin-like"/>
    <property type="match status" value="1"/>
</dbReference>
<sequence>MKVIRWVLGRIILVINAVFSPKGLQRDADKQQEVDSQVEKLKLYQFEACPFCVKVRRSAKRLNLPLETRDAKVSPWEQELIEQGGKRKVPCLRIENDQGEVQWMYESNDIIAYLEQRFA</sequence>
<dbReference type="InterPro" id="IPR004045">
    <property type="entry name" value="Glutathione_S-Trfase_N"/>
</dbReference>
<protein>
    <submittedName>
        <fullName evidence="2">Glutaredoxin</fullName>
    </submittedName>
</protein>
<evidence type="ECO:0000259" key="1">
    <source>
        <dbReference type="PROSITE" id="PS50404"/>
    </source>
</evidence>
<keyword evidence="3" id="KW-1185">Reference proteome</keyword>
<dbReference type="AlphaFoldDB" id="A0A178KL74"/>
<comment type="caution">
    <text evidence="2">The sequence shown here is derived from an EMBL/GenBank/DDBJ whole genome shotgun (WGS) entry which is preliminary data.</text>
</comment>
<dbReference type="PROSITE" id="PS51354">
    <property type="entry name" value="GLUTAREDOXIN_2"/>
    <property type="match status" value="1"/>
</dbReference>
<dbReference type="STRING" id="858640.A3K86_03955"/>
<accession>A0A178KL74</accession>
<dbReference type="PROSITE" id="PS50404">
    <property type="entry name" value="GST_NTER"/>
    <property type="match status" value="1"/>
</dbReference>
<feature type="domain" description="GST N-terminal" evidence="1">
    <location>
        <begin position="39"/>
        <end position="119"/>
    </location>
</feature>
<proteinExistence type="predicted"/>
<name>A0A178KL74_9GAMM</name>
<evidence type="ECO:0000313" key="2">
    <source>
        <dbReference type="EMBL" id="OAN18079.1"/>
    </source>
</evidence>
<gene>
    <name evidence="2" type="ORF">A3K86_03955</name>
</gene>
<dbReference type="Pfam" id="PF13417">
    <property type="entry name" value="GST_N_3"/>
    <property type="match status" value="1"/>
</dbReference>
<organism evidence="2 3">
    <name type="scientific">Photobacterium jeanii</name>
    <dbReference type="NCBI Taxonomy" id="858640"/>
    <lineage>
        <taxon>Bacteria</taxon>
        <taxon>Pseudomonadati</taxon>
        <taxon>Pseudomonadota</taxon>
        <taxon>Gammaproteobacteria</taxon>
        <taxon>Vibrionales</taxon>
        <taxon>Vibrionaceae</taxon>
        <taxon>Photobacterium</taxon>
    </lineage>
</organism>
<dbReference type="OrthoDB" id="9793736at2"/>
<dbReference type="Proteomes" id="UP000078503">
    <property type="component" value="Unassembled WGS sequence"/>
</dbReference>
<evidence type="ECO:0000313" key="3">
    <source>
        <dbReference type="Proteomes" id="UP000078503"/>
    </source>
</evidence>
<dbReference type="InterPro" id="IPR036249">
    <property type="entry name" value="Thioredoxin-like_sf"/>
</dbReference>
<dbReference type="RefSeq" id="WP_068328052.1">
    <property type="nucleotide sequence ID" value="NZ_LVHF01000012.1"/>
</dbReference>
<reference evidence="2 3" key="1">
    <citation type="submission" date="2016-03" db="EMBL/GenBank/DDBJ databases">
        <title>Photobacterium proteolyticum sp. nov. a protease producing bacterium isolated from ocean sediments of Laizhou Bay.</title>
        <authorList>
            <person name="Li Y."/>
        </authorList>
    </citation>
    <scope>NUCLEOTIDE SEQUENCE [LARGE SCALE GENOMIC DNA]</scope>
    <source>
        <strain evidence="2 3">R-40508</strain>
    </source>
</reference>
<dbReference type="EMBL" id="LVHF01000012">
    <property type="protein sequence ID" value="OAN18079.1"/>
    <property type="molecule type" value="Genomic_DNA"/>
</dbReference>
<dbReference type="Gene3D" id="3.40.30.10">
    <property type="entry name" value="Glutaredoxin"/>
    <property type="match status" value="1"/>
</dbReference>